<keyword evidence="1" id="KW-0812">Transmembrane</keyword>
<dbReference type="AlphaFoldDB" id="A0A3A4ZJ60"/>
<feature type="transmembrane region" description="Helical" evidence="1">
    <location>
        <begin position="12"/>
        <end position="32"/>
    </location>
</feature>
<dbReference type="EMBL" id="QZJF01000020">
    <property type="protein sequence ID" value="RJR26586.1"/>
    <property type="molecule type" value="Genomic_DNA"/>
</dbReference>
<evidence type="ECO:0000256" key="1">
    <source>
        <dbReference type="SAM" id="Phobius"/>
    </source>
</evidence>
<gene>
    <name evidence="2" type="ORF">C4561_04830</name>
</gene>
<name>A0A3A4ZJ60_UNCKA</name>
<organism evidence="2 3">
    <name type="scientific">candidate division WWE3 bacterium</name>
    <dbReference type="NCBI Taxonomy" id="2053526"/>
    <lineage>
        <taxon>Bacteria</taxon>
        <taxon>Katanobacteria</taxon>
    </lineage>
</organism>
<comment type="caution">
    <text evidence="2">The sequence shown here is derived from an EMBL/GenBank/DDBJ whole genome shotgun (WGS) entry which is preliminary data.</text>
</comment>
<evidence type="ECO:0000313" key="2">
    <source>
        <dbReference type="EMBL" id="RJR26586.1"/>
    </source>
</evidence>
<proteinExistence type="predicted"/>
<reference evidence="2 3" key="1">
    <citation type="journal article" date="2017" name="ISME J.">
        <title>Energy and carbon metabolisms in a deep terrestrial subsurface fluid microbial community.</title>
        <authorList>
            <person name="Momper L."/>
            <person name="Jungbluth S.P."/>
            <person name="Lee M.D."/>
            <person name="Amend J.P."/>
        </authorList>
    </citation>
    <scope>NUCLEOTIDE SEQUENCE [LARGE SCALE GENOMIC DNA]</scope>
    <source>
        <strain evidence="2">SURF_46</strain>
    </source>
</reference>
<dbReference type="Proteomes" id="UP000265540">
    <property type="component" value="Unassembled WGS sequence"/>
</dbReference>
<accession>A0A3A4ZJ60</accession>
<sequence length="377" mass="42660">MSLTDSAKKFKDYTKIGIGIVALYYLFILFVIPRSQDILDKLTVNKDPPNPAYGALDPLKFTRKPINDPPPRYTLNTKDGRLPRKIPNKMPVYKIKPPSFSFQAGKEGLDDAKFLGFRQDELVTDLKADVYKWRSLTSGGVLTIDTKTRTLTLETDLYGKFIEYKVGSINEESAVKFAKDLFNKLGRTDDLYNSGKQTVFLGRYIGNNLSDTRNLTEAQVARVDLFRSINNYQIVGPDPSKGLLSAVLRNPVRVESPFNYPKIEAYYWEIDPDPTATYPIITVEAAWDQVQQGNGIITNITPKGANSFEPYFKTKVESILIDNIYLAYYETPEYISHLQPIYIFAGKYTTRNTEGGDITLYYPAVSGEYTKSPESSE</sequence>
<evidence type="ECO:0000313" key="3">
    <source>
        <dbReference type="Proteomes" id="UP000265540"/>
    </source>
</evidence>
<keyword evidence="1" id="KW-0472">Membrane</keyword>
<protein>
    <submittedName>
        <fullName evidence="2">Uncharacterized protein</fullName>
    </submittedName>
</protein>
<keyword evidence="1" id="KW-1133">Transmembrane helix</keyword>